<dbReference type="CDD" id="cd08835">
    <property type="entry name" value="ArfGap_ACAP"/>
    <property type="match status" value="1"/>
</dbReference>
<evidence type="ECO:0000256" key="4">
    <source>
        <dbReference type="ARBA" id="ARBA00022833"/>
    </source>
</evidence>
<dbReference type="Pfam" id="PF00169">
    <property type="entry name" value="PH"/>
    <property type="match status" value="1"/>
</dbReference>
<evidence type="ECO:0000256" key="7">
    <source>
        <dbReference type="PROSITE-ProRule" id="PRU00288"/>
    </source>
</evidence>
<evidence type="ECO:0000256" key="2">
    <source>
        <dbReference type="ARBA" id="ARBA00022737"/>
    </source>
</evidence>
<dbReference type="InterPro" id="IPR037278">
    <property type="entry name" value="ARFGAP/RecO"/>
</dbReference>
<dbReference type="Gene3D" id="2.30.29.30">
    <property type="entry name" value="Pleckstrin-homology domain (PH domain)/Phosphotyrosine-binding domain (PTB)"/>
    <property type="match status" value="1"/>
</dbReference>
<dbReference type="Pfam" id="PF01412">
    <property type="entry name" value="ArfGap"/>
    <property type="match status" value="1"/>
</dbReference>
<protein>
    <recommendedName>
        <fullName evidence="13">Arf-GAP with coiled-coil, ANK repeat and PH domain-containing protein 2</fullName>
    </recommendedName>
</protein>
<sequence length="827" mass="92963">MKPTVDFKECLKDSPKFRNSLETAENDIEVLEARLERLVKLCTVMIDSGKSFKKASSDFVIGVKDLSTYFSDDNLVSKCLSKFAHEMSEMTKYFSVSTNNSDIKKVKDAQKDFEKASGELDTAINRNAAAQKSKPLECEESSNLLMAKRSCFAHTSLDYVFQINILHSKKRFDVLETILSFMHAHSTFFHQGYDLFKEFEPEMKKVASQVEELSAKATQERKDMEERHTLVQRKELAVHNADDNDEKQCVAGYLLKRTSKGFKTWVRRWFSLQNNQLVYMKRSGSREFSVMEDDLRLCTVKPAYEIDRRFCFEVLSPARSHMLQAESDLDLQLWLNNIQVAISHAYRDAENRQNSIDDNAPISSTEPQSPESPNNTSTPNQTKQPSKAQIRMGQLLAIPGNDHCCDCGSSDPRWASINLGITLCIECSGIHRSFGVHMSKVRSITLDAWEPELLKVMAELGNDGVNRIYEANLDDNIAPKPDAESKRSVREAFIRAKYVDKAFVIRLPGPKAPSGSKIKGWSVRKKTKRVISRSGSRDESHNDSETDLTSGIMEAVLSVSTNSNKDSDSGLEASSNDVLIFGTDLELPDISRSIDLESSEESSSEDADDSKSTTSWEDMSKLDPNMLLYKAAQARNLPVMLEALANKAQANWVNEEEDGKTPLMKAVETGSLATCEFLLLNGAKLDRTDKLGRTPLHHATMNGNTGQVCQFLKRGADLHATDNEGKVCDFYTPAIKWLRFIVMHMSVCVCVRPCVRPTCGFRTFKGKPLQIINSFLGYSFTLRNTGQVQRKCHVAKFCVELWAFNFFYKLLICKICWGGGGGLSLIL</sequence>
<dbReference type="InterPro" id="IPR004148">
    <property type="entry name" value="BAR_dom"/>
</dbReference>
<dbReference type="InterPro" id="IPR036770">
    <property type="entry name" value="Ankyrin_rpt-contain_sf"/>
</dbReference>
<dbReference type="InterPro" id="IPR001849">
    <property type="entry name" value="PH_domain"/>
</dbReference>
<name>A0AA89C1R7_PINIB</name>
<dbReference type="AlphaFoldDB" id="A0AA89C1R7"/>
<keyword evidence="5 6" id="KW-0040">ANK repeat</keyword>
<keyword evidence="4" id="KW-0862">Zinc</keyword>
<dbReference type="PANTHER" id="PTHR23180">
    <property type="entry name" value="CENTAURIN/ARF"/>
    <property type="match status" value="1"/>
</dbReference>
<gene>
    <name evidence="11" type="ORF">FSP39_020280</name>
</gene>
<evidence type="ECO:0000256" key="8">
    <source>
        <dbReference type="SAM" id="MobiDB-lite"/>
    </source>
</evidence>
<dbReference type="FunFam" id="2.30.29.30:FF:000384">
    <property type="entry name" value="Uncharacterized protein, isoform A"/>
    <property type="match status" value="1"/>
</dbReference>
<dbReference type="PROSITE" id="PS50115">
    <property type="entry name" value="ARFGAP"/>
    <property type="match status" value="1"/>
</dbReference>
<feature type="repeat" description="ANK" evidence="6">
    <location>
        <begin position="691"/>
        <end position="723"/>
    </location>
</feature>
<dbReference type="PROSITE" id="PS50297">
    <property type="entry name" value="ANK_REP_REGION"/>
    <property type="match status" value="2"/>
</dbReference>
<dbReference type="GO" id="GO:0008270">
    <property type="term" value="F:zinc ion binding"/>
    <property type="evidence" value="ECO:0007669"/>
    <property type="project" value="UniProtKB-KW"/>
</dbReference>
<dbReference type="SUPFAM" id="SSF103657">
    <property type="entry name" value="BAR/IMD domain-like"/>
    <property type="match status" value="1"/>
</dbReference>
<dbReference type="Pfam" id="PF12796">
    <property type="entry name" value="Ank_2"/>
    <property type="match status" value="1"/>
</dbReference>
<evidence type="ECO:0000256" key="5">
    <source>
        <dbReference type="ARBA" id="ARBA00023043"/>
    </source>
</evidence>
<dbReference type="InterPro" id="IPR045258">
    <property type="entry name" value="ACAP1/2/3-like"/>
</dbReference>
<dbReference type="PRINTS" id="PR00405">
    <property type="entry name" value="REVINTRACTNG"/>
</dbReference>
<dbReference type="InterPro" id="IPR001164">
    <property type="entry name" value="ArfGAP_dom"/>
</dbReference>
<dbReference type="Gene3D" id="1.25.40.20">
    <property type="entry name" value="Ankyrin repeat-containing domain"/>
    <property type="match status" value="1"/>
</dbReference>
<feature type="region of interest" description="Disordered" evidence="8">
    <location>
        <begin position="529"/>
        <end position="549"/>
    </location>
</feature>
<dbReference type="PROSITE" id="PS50088">
    <property type="entry name" value="ANK_REPEAT"/>
    <property type="match status" value="2"/>
</dbReference>
<evidence type="ECO:0000313" key="12">
    <source>
        <dbReference type="Proteomes" id="UP001186944"/>
    </source>
</evidence>
<dbReference type="GO" id="GO:0005096">
    <property type="term" value="F:GTPase activator activity"/>
    <property type="evidence" value="ECO:0007669"/>
    <property type="project" value="InterPro"/>
</dbReference>
<feature type="domain" description="PH" evidence="9">
    <location>
        <begin position="247"/>
        <end position="343"/>
    </location>
</feature>
<dbReference type="Gene3D" id="1.10.220.150">
    <property type="entry name" value="Arf GTPase activating protein"/>
    <property type="match status" value="1"/>
</dbReference>
<dbReference type="SMART" id="SM00105">
    <property type="entry name" value="ArfGap"/>
    <property type="match status" value="1"/>
</dbReference>
<feature type="repeat" description="ANK" evidence="6">
    <location>
        <begin position="658"/>
        <end position="690"/>
    </location>
</feature>
<dbReference type="Pfam" id="PF16746">
    <property type="entry name" value="BAR_3"/>
    <property type="match status" value="1"/>
</dbReference>
<feature type="domain" description="Arf-GAP" evidence="10">
    <location>
        <begin position="389"/>
        <end position="511"/>
    </location>
</feature>
<feature type="compositionally biased region" description="Polar residues" evidence="8">
    <location>
        <begin position="353"/>
        <end position="387"/>
    </location>
</feature>
<dbReference type="PROSITE" id="PS50003">
    <property type="entry name" value="PH_DOMAIN"/>
    <property type="match status" value="1"/>
</dbReference>
<evidence type="ECO:0000259" key="9">
    <source>
        <dbReference type="PROSITE" id="PS50003"/>
    </source>
</evidence>
<dbReference type="SUPFAM" id="SSF57863">
    <property type="entry name" value="ArfGap/RecO-like zinc finger"/>
    <property type="match status" value="1"/>
</dbReference>
<keyword evidence="3 7" id="KW-0863">Zinc-finger</keyword>
<keyword evidence="1" id="KW-0479">Metal-binding</keyword>
<dbReference type="SUPFAM" id="SSF50729">
    <property type="entry name" value="PH domain-like"/>
    <property type="match status" value="1"/>
</dbReference>
<keyword evidence="12" id="KW-1185">Reference proteome</keyword>
<evidence type="ECO:0000256" key="6">
    <source>
        <dbReference type="PROSITE-ProRule" id="PRU00023"/>
    </source>
</evidence>
<evidence type="ECO:0000259" key="10">
    <source>
        <dbReference type="PROSITE" id="PS50115"/>
    </source>
</evidence>
<feature type="compositionally biased region" description="Acidic residues" evidence="8">
    <location>
        <begin position="597"/>
        <end position="608"/>
    </location>
</feature>
<evidence type="ECO:0000256" key="1">
    <source>
        <dbReference type="ARBA" id="ARBA00022723"/>
    </source>
</evidence>
<feature type="region of interest" description="Disordered" evidence="8">
    <location>
        <begin position="353"/>
        <end position="389"/>
    </location>
</feature>
<dbReference type="Gene3D" id="1.20.1270.60">
    <property type="entry name" value="Arfaptin homology (AH) domain/BAR domain"/>
    <property type="match status" value="1"/>
</dbReference>
<keyword evidence="2" id="KW-0677">Repeat</keyword>
<dbReference type="SMART" id="SM00248">
    <property type="entry name" value="ANK"/>
    <property type="match status" value="2"/>
</dbReference>
<dbReference type="FunFam" id="1.20.1270.60:FF:000025">
    <property type="entry name" value="arf-GAP with coiled-coil, ANK repeat and PH domain-containing protein 2"/>
    <property type="match status" value="1"/>
</dbReference>
<comment type="caution">
    <text evidence="11">The sequence shown here is derived from an EMBL/GenBank/DDBJ whole genome shotgun (WGS) entry which is preliminary data.</text>
</comment>
<dbReference type="InterPro" id="IPR038508">
    <property type="entry name" value="ArfGAP_dom_sf"/>
</dbReference>
<dbReference type="InterPro" id="IPR027267">
    <property type="entry name" value="AH/BAR_dom_sf"/>
</dbReference>
<dbReference type="GO" id="GO:0005737">
    <property type="term" value="C:cytoplasm"/>
    <property type="evidence" value="ECO:0007669"/>
    <property type="project" value="InterPro"/>
</dbReference>
<evidence type="ECO:0000313" key="11">
    <source>
        <dbReference type="EMBL" id="KAK3105232.1"/>
    </source>
</evidence>
<dbReference type="SUPFAM" id="SSF48403">
    <property type="entry name" value="Ankyrin repeat"/>
    <property type="match status" value="1"/>
</dbReference>
<evidence type="ECO:0008006" key="13">
    <source>
        <dbReference type="Google" id="ProtNLM"/>
    </source>
</evidence>
<proteinExistence type="predicted"/>
<dbReference type="FunFam" id="1.10.220.150:FF:000007">
    <property type="entry name" value="Arf-GAP with coiled-coil, ANK repeat and PH domain-containing protein 2"/>
    <property type="match status" value="1"/>
</dbReference>
<dbReference type="CDD" id="cd13250">
    <property type="entry name" value="PH_ACAP"/>
    <property type="match status" value="1"/>
</dbReference>
<dbReference type="EMBL" id="VSWD01000004">
    <property type="protein sequence ID" value="KAK3105232.1"/>
    <property type="molecule type" value="Genomic_DNA"/>
</dbReference>
<reference evidence="11" key="1">
    <citation type="submission" date="2019-08" db="EMBL/GenBank/DDBJ databases">
        <title>The improved chromosome-level genome for the pearl oyster Pinctada fucata martensii using PacBio sequencing and Hi-C.</title>
        <authorList>
            <person name="Zheng Z."/>
        </authorList>
    </citation>
    <scope>NUCLEOTIDE SEQUENCE</scope>
    <source>
        <strain evidence="11">ZZ-2019</strain>
        <tissue evidence="11">Adductor muscle</tissue>
    </source>
</reference>
<dbReference type="InterPro" id="IPR002110">
    <property type="entry name" value="Ankyrin_rpt"/>
</dbReference>
<feature type="region of interest" description="Disordered" evidence="8">
    <location>
        <begin position="595"/>
        <end position="618"/>
    </location>
</feature>
<dbReference type="SMART" id="SM00233">
    <property type="entry name" value="PH"/>
    <property type="match status" value="1"/>
</dbReference>
<evidence type="ECO:0000256" key="3">
    <source>
        <dbReference type="ARBA" id="ARBA00022771"/>
    </source>
</evidence>
<accession>A0AA89C1R7</accession>
<dbReference type="InterPro" id="IPR011993">
    <property type="entry name" value="PH-like_dom_sf"/>
</dbReference>
<organism evidence="11 12">
    <name type="scientific">Pinctada imbricata</name>
    <name type="common">Atlantic pearl-oyster</name>
    <name type="synonym">Pinctada martensii</name>
    <dbReference type="NCBI Taxonomy" id="66713"/>
    <lineage>
        <taxon>Eukaryota</taxon>
        <taxon>Metazoa</taxon>
        <taxon>Spiralia</taxon>
        <taxon>Lophotrochozoa</taxon>
        <taxon>Mollusca</taxon>
        <taxon>Bivalvia</taxon>
        <taxon>Autobranchia</taxon>
        <taxon>Pteriomorphia</taxon>
        <taxon>Pterioida</taxon>
        <taxon>Pterioidea</taxon>
        <taxon>Pteriidae</taxon>
        <taxon>Pinctada</taxon>
    </lineage>
</organism>
<dbReference type="CDD" id="cd07603">
    <property type="entry name" value="BAR_ACAPs"/>
    <property type="match status" value="1"/>
</dbReference>
<dbReference type="PANTHER" id="PTHR23180:SF399">
    <property type="entry name" value="BLOWN FUSE, ISOFORM A-RELATED"/>
    <property type="match status" value="1"/>
</dbReference>
<feature type="compositionally biased region" description="Basic and acidic residues" evidence="8">
    <location>
        <begin position="535"/>
        <end position="544"/>
    </location>
</feature>
<dbReference type="Proteomes" id="UP001186944">
    <property type="component" value="Unassembled WGS sequence"/>
</dbReference>